<organism evidence="1 2">
    <name type="scientific">Aeromicrobium chenweiae</name>
    <dbReference type="NCBI Taxonomy" id="2079793"/>
    <lineage>
        <taxon>Bacteria</taxon>
        <taxon>Bacillati</taxon>
        <taxon>Actinomycetota</taxon>
        <taxon>Actinomycetes</taxon>
        <taxon>Propionibacteriales</taxon>
        <taxon>Nocardioidaceae</taxon>
        <taxon>Aeromicrobium</taxon>
    </lineage>
</organism>
<evidence type="ECO:0000313" key="1">
    <source>
        <dbReference type="EMBL" id="AWB92988.1"/>
    </source>
</evidence>
<accession>A0A5F2EWL8</accession>
<protein>
    <submittedName>
        <fullName evidence="1">Uncharacterized protein</fullName>
    </submittedName>
</protein>
<dbReference type="Proteomes" id="UP000244384">
    <property type="component" value="Chromosome"/>
</dbReference>
<dbReference type="EMBL" id="CP026952">
    <property type="protein sequence ID" value="AWB92988.1"/>
    <property type="molecule type" value="Genomic_DNA"/>
</dbReference>
<reference evidence="2" key="1">
    <citation type="submission" date="2018-01" db="EMBL/GenBank/DDBJ databases">
        <authorList>
            <person name="Li J."/>
        </authorList>
    </citation>
    <scope>NUCLEOTIDE SEQUENCE [LARGE SCALE GENOMIC DNA]</scope>
    <source>
        <strain evidence="2">592</strain>
    </source>
</reference>
<name>A0A2S0WNR7_9ACTN</name>
<dbReference type="InterPro" id="IPR028087">
    <property type="entry name" value="Tad_N"/>
</dbReference>
<evidence type="ECO:0000313" key="2">
    <source>
        <dbReference type="Proteomes" id="UP000244384"/>
    </source>
</evidence>
<dbReference type="RefSeq" id="WP_108578917.1">
    <property type="nucleotide sequence ID" value="NZ_CP026952.1"/>
</dbReference>
<dbReference type="AlphaFoldDB" id="A0A2S0WNR7"/>
<proteinExistence type="predicted"/>
<gene>
    <name evidence="1" type="ORF">C3E78_12665</name>
</gene>
<keyword evidence="2" id="KW-1185">Reference proteome</keyword>
<dbReference type="KEGG" id="aez:C3E78_12665"/>
<accession>A0A2S0WNR7</accession>
<dbReference type="Pfam" id="PF13400">
    <property type="entry name" value="Tad"/>
    <property type="match status" value="1"/>
</dbReference>
<sequence length="132" mass="14375">MRREDGQITVMTIGFLVFIGLLAAVVINASAAFLARQELDNVADGAALAAADGLSRDTFYRRGEVILDDAEARRLVSRYVTGDGIRIVRVSTDDEEVHVRLERSIDLALKPPGFTSRTTIVSEATAQLRLGE</sequence>
<dbReference type="OrthoDB" id="3747724at2"/>